<dbReference type="AlphaFoldDB" id="A0AA47M120"/>
<feature type="domain" description="Reelin" evidence="1">
    <location>
        <begin position="1"/>
        <end position="118"/>
    </location>
</feature>
<dbReference type="InterPro" id="IPR042307">
    <property type="entry name" value="Reeler_sf"/>
</dbReference>
<gene>
    <name evidence="2" type="primary">FRRS1_1</name>
    <name evidence="2" type="ORF">N1851_033568</name>
</gene>
<evidence type="ECO:0000313" key="2">
    <source>
        <dbReference type="EMBL" id="KAK0131670.1"/>
    </source>
</evidence>
<dbReference type="InterPro" id="IPR051237">
    <property type="entry name" value="Ferric-chelate_Red/DefProt"/>
</dbReference>
<dbReference type="Proteomes" id="UP001174136">
    <property type="component" value="Unassembled WGS sequence"/>
</dbReference>
<dbReference type="InterPro" id="IPR002861">
    <property type="entry name" value="Reeler_dom"/>
</dbReference>
<accession>A0AA47M120</accession>
<name>A0AA47M120_MERPO</name>
<dbReference type="GO" id="GO:0016020">
    <property type="term" value="C:membrane"/>
    <property type="evidence" value="ECO:0007669"/>
    <property type="project" value="TreeGrafter"/>
</dbReference>
<comment type="caution">
    <text evidence="2">The sequence shown here is derived from an EMBL/GenBank/DDBJ whole genome shotgun (WGS) entry which is preliminary data.</text>
</comment>
<keyword evidence="3" id="KW-1185">Reference proteome</keyword>
<evidence type="ECO:0000259" key="1">
    <source>
        <dbReference type="PROSITE" id="PS51019"/>
    </source>
</evidence>
<proteinExistence type="predicted"/>
<dbReference type="PANTHER" id="PTHR45828:SF36">
    <property type="entry name" value="REELIN DOMAIN-CONTAINING PROTEIN"/>
    <property type="match status" value="1"/>
</dbReference>
<dbReference type="EMBL" id="JAOPHQ010006401">
    <property type="protein sequence ID" value="KAK0131670.1"/>
    <property type="molecule type" value="Genomic_DNA"/>
</dbReference>
<evidence type="ECO:0000313" key="3">
    <source>
        <dbReference type="Proteomes" id="UP001174136"/>
    </source>
</evidence>
<protein>
    <submittedName>
        <fullName evidence="2">Ferric-chelate reductase 1</fullName>
    </submittedName>
</protein>
<dbReference type="PANTHER" id="PTHR45828">
    <property type="entry name" value="CYTOCHROME B561/FERRIC REDUCTASE TRANSMEMBRANE"/>
    <property type="match status" value="1"/>
</dbReference>
<dbReference type="Gene3D" id="2.60.40.4060">
    <property type="entry name" value="Reeler domain"/>
    <property type="match status" value="1"/>
</dbReference>
<dbReference type="Pfam" id="PF02014">
    <property type="entry name" value="Reeler"/>
    <property type="match status" value="1"/>
</dbReference>
<sequence length="147" mass="16287">MEMASGSSIPFQGFLLQARSRVGQERWPVGCFTNINTNMIHTLSCSGLKNSSISHSSTTNKTRVQVTWEAPNDTTHGDIYFCASFVQSYSRFWVKVNSGVLKLEGSSAERTSAGRLRSSAKHHENTNNTYWDILTVKCLRVGSGVHV</sequence>
<dbReference type="PROSITE" id="PS51019">
    <property type="entry name" value="REELIN"/>
    <property type="match status" value="1"/>
</dbReference>
<dbReference type="CDD" id="cd08544">
    <property type="entry name" value="Reeler"/>
    <property type="match status" value="1"/>
</dbReference>
<organism evidence="2 3">
    <name type="scientific">Merluccius polli</name>
    <name type="common">Benguela hake</name>
    <name type="synonym">Merluccius cadenati</name>
    <dbReference type="NCBI Taxonomy" id="89951"/>
    <lineage>
        <taxon>Eukaryota</taxon>
        <taxon>Metazoa</taxon>
        <taxon>Chordata</taxon>
        <taxon>Craniata</taxon>
        <taxon>Vertebrata</taxon>
        <taxon>Euteleostomi</taxon>
        <taxon>Actinopterygii</taxon>
        <taxon>Neopterygii</taxon>
        <taxon>Teleostei</taxon>
        <taxon>Neoteleostei</taxon>
        <taxon>Acanthomorphata</taxon>
        <taxon>Zeiogadaria</taxon>
        <taxon>Gadariae</taxon>
        <taxon>Gadiformes</taxon>
        <taxon>Gadoidei</taxon>
        <taxon>Merlucciidae</taxon>
        <taxon>Merluccius</taxon>
    </lineage>
</organism>
<reference evidence="2" key="1">
    <citation type="journal article" date="2023" name="Front. Mar. Sci.">
        <title>A new Merluccius polli reference genome to investigate the effects of global change in West African waters.</title>
        <authorList>
            <person name="Mateo J.L."/>
            <person name="Blanco-Fernandez C."/>
            <person name="Garcia-Vazquez E."/>
            <person name="Machado-Schiaffino G."/>
        </authorList>
    </citation>
    <scope>NUCLEOTIDE SEQUENCE</scope>
    <source>
        <strain evidence="2">C29</strain>
        <tissue evidence="2">Fin</tissue>
    </source>
</reference>